<evidence type="ECO:0000259" key="8">
    <source>
        <dbReference type="Pfam" id="PF04932"/>
    </source>
</evidence>
<feature type="region of interest" description="Disordered" evidence="5">
    <location>
        <begin position="744"/>
        <end position="767"/>
    </location>
</feature>
<comment type="subcellular location">
    <subcellularLocation>
        <location evidence="1">Membrane</location>
        <topology evidence="1">Multi-pass membrane protein</topology>
    </subcellularLocation>
</comment>
<dbReference type="GO" id="GO:0016020">
    <property type="term" value="C:membrane"/>
    <property type="evidence" value="ECO:0007669"/>
    <property type="project" value="UniProtKB-SubCell"/>
</dbReference>
<evidence type="ECO:0000256" key="1">
    <source>
        <dbReference type="ARBA" id="ARBA00004141"/>
    </source>
</evidence>
<dbReference type="Pfam" id="PF04932">
    <property type="entry name" value="Wzy_C"/>
    <property type="match status" value="1"/>
</dbReference>
<feature type="transmembrane region" description="Helical" evidence="6">
    <location>
        <begin position="205"/>
        <end position="222"/>
    </location>
</feature>
<protein>
    <recommendedName>
        <fullName evidence="8">O-antigen ligase-related domain-containing protein</fullName>
    </recommendedName>
</protein>
<comment type="caution">
    <text evidence="9">The sequence shown here is derived from an EMBL/GenBank/DDBJ whole genome shotgun (WGS) entry which is preliminary data.</text>
</comment>
<feature type="transmembrane region" description="Helical" evidence="6">
    <location>
        <begin position="396"/>
        <end position="417"/>
    </location>
</feature>
<dbReference type="Gene3D" id="1.25.40.10">
    <property type="entry name" value="Tetratricopeptide repeat domain"/>
    <property type="match status" value="1"/>
</dbReference>
<evidence type="ECO:0000313" key="10">
    <source>
        <dbReference type="Proteomes" id="UP000541185"/>
    </source>
</evidence>
<dbReference type="InterPro" id="IPR051533">
    <property type="entry name" value="WaaL-like"/>
</dbReference>
<dbReference type="InterPro" id="IPR011990">
    <property type="entry name" value="TPR-like_helical_dom_sf"/>
</dbReference>
<dbReference type="AlphaFoldDB" id="A0A848HIF5"/>
<dbReference type="PANTHER" id="PTHR37422:SF13">
    <property type="entry name" value="LIPOPOLYSACCHARIDE BIOSYNTHESIS PROTEIN PA4999-RELATED"/>
    <property type="match status" value="1"/>
</dbReference>
<dbReference type="Proteomes" id="UP000541185">
    <property type="component" value="Unassembled WGS sequence"/>
</dbReference>
<dbReference type="InterPro" id="IPR007016">
    <property type="entry name" value="O-antigen_ligase-rel_domated"/>
</dbReference>
<feature type="transmembrane region" description="Helical" evidence="6">
    <location>
        <begin position="283"/>
        <end position="302"/>
    </location>
</feature>
<feature type="transmembrane region" description="Helical" evidence="6">
    <location>
        <begin position="229"/>
        <end position="246"/>
    </location>
</feature>
<sequence>MARKRRPAPAPSRATPSGAPAAAPAATPAATPAPAVKAAAPVRLPSEPADDGWAGALLALMMFLAPALGSPTELMLQDTLKSAIVSMCALVAALLLFLQVRKRREPLRWHAVLWLPLMLLAYALGSMAWSHTFLASVESIRWFVFALLVWLGLNVLTRQRLGWLAAGFHAGAVVASVWAVLQFWADLPLFPQGPVPASTFINRNFFAEFVVCTVPFGMLLLAKARRSGTVALLACSNALVVLALFMTGTRAALIALWLQLFLLLPLIAWRCRSQFAFPAWSRNLRAIAIGLFLGLLLGLGMIPTDNAKVLDEERGATALQRAVNRTESIGPKDYSLGVRMVMWRATLNAIRAKPLVGLGAGAWESEIPLYQAEGSQLETDYYVHNEFLQMVAEYGLVGWVFLLGLVTYLLTAAWRSWKAVTPEAREDQPWRAVMLTSLLALMVVSNIGFAWRMAATGALFALCLGGLAASDARQGWRRRWAALPLRWSPMTASVCLGLTGVCLVLALYITQQAATAERKLVQAAKLALTITQSGRPNSPEWDGTKRELLELVREGVAITPHYRKITPMVADELARWGDWKDATWIWESVLSSRPYVVAIISNAARGHASMGEMDQALALLERAKRIQPHAPAVRSLEVIMLARSGQADRAYALAKEAIDQGFYDFDLVNAAVALALQRKDFAMAEKATELRLRDWPQTKARSLVQLGLIHIQQGDLARGAQQVREGLAAAQQPEERDQLLQQVPPSWMPLVTGSAPAAGTQTSANSK</sequence>
<evidence type="ECO:0000256" key="4">
    <source>
        <dbReference type="ARBA" id="ARBA00023136"/>
    </source>
</evidence>
<accession>A0A848HIF5</accession>
<proteinExistence type="predicted"/>
<feature type="compositionally biased region" description="Low complexity" evidence="5">
    <location>
        <begin position="11"/>
        <end position="30"/>
    </location>
</feature>
<keyword evidence="10" id="KW-1185">Reference proteome</keyword>
<feature type="domain" description="O-antigen ligase-related" evidence="8">
    <location>
        <begin position="238"/>
        <end position="403"/>
    </location>
</feature>
<keyword evidence="7" id="KW-0732">Signal</keyword>
<feature type="transmembrane region" description="Helical" evidence="6">
    <location>
        <begin position="140"/>
        <end position="156"/>
    </location>
</feature>
<organism evidence="9 10">
    <name type="scientific">Ramlibacter agri</name>
    <dbReference type="NCBI Taxonomy" id="2728837"/>
    <lineage>
        <taxon>Bacteria</taxon>
        <taxon>Pseudomonadati</taxon>
        <taxon>Pseudomonadota</taxon>
        <taxon>Betaproteobacteria</taxon>
        <taxon>Burkholderiales</taxon>
        <taxon>Comamonadaceae</taxon>
        <taxon>Ramlibacter</taxon>
    </lineage>
</organism>
<evidence type="ECO:0000313" key="9">
    <source>
        <dbReference type="EMBL" id="NML48293.1"/>
    </source>
</evidence>
<dbReference type="EMBL" id="JABBFX010000004">
    <property type="protein sequence ID" value="NML48293.1"/>
    <property type="molecule type" value="Genomic_DNA"/>
</dbReference>
<feature type="chain" id="PRO_5032900807" description="O-antigen ligase-related domain-containing protein" evidence="7">
    <location>
        <begin position="22"/>
        <end position="767"/>
    </location>
</feature>
<feature type="transmembrane region" description="Helical" evidence="6">
    <location>
        <begin position="82"/>
        <end position="100"/>
    </location>
</feature>
<feature type="transmembrane region" description="Helical" evidence="6">
    <location>
        <begin position="163"/>
        <end position="185"/>
    </location>
</feature>
<feature type="transmembrane region" description="Helical" evidence="6">
    <location>
        <begin position="429"/>
        <end position="447"/>
    </location>
</feature>
<dbReference type="RefSeq" id="WP_169422616.1">
    <property type="nucleotide sequence ID" value="NZ_JABBFX010000004.1"/>
</dbReference>
<feature type="signal peptide" evidence="7">
    <location>
        <begin position="1"/>
        <end position="21"/>
    </location>
</feature>
<name>A0A848HIF5_9BURK</name>
<evidence type="ECO:0000256" key="6">
    <source>
        <dbReference type="SAM" id="Phobius"/>
    </source>
</evidence>
<keyword evidence="2 6" id="KW-0812">Transmembrane</keyword>
<dbReference type="SUPFAM" id="SSF48452">
    <property type="entry name" value="TPR-like"/>
    <property type="match status" value="1"/>
</dbReference>
<evidence type="ECO:0000256" key="2">
    <source>
        <dbReference type="ARBA" id="ARBA00022692"/>
    </source>
</evidence>
<feature type="transmembrane region" description="Helical" evidence="6">
    <location>
        <begin position="52"/>
        <end position="70"/>
    </location>
</feature>
<gene>
    <name evidence="9" type="ORF">HHL11_31380</name>
</gene>
<reference evidence="9 10" key="1">
    <citation type="submission" date="2020-04" db="EMBL/GenBank/DDBJ databases">
        <title>Ramlibacter sp. G-1-2-2 isolated from soil.</title>
        <authorList>
            <person name="Dahal R.H."/>
        </authorList>
    </citation>
    <scope>NUCLEOTIDE SEQUENCE [LARGE SCALE GENOMIC DNA]</scope>
    <source>
        <strain evidence="9 10">G-1-2-2</strain>
    </source>
</reference>
<evidence type="ECO:0000256" key="7">
    <source>
        <dbReference type="SAM" id="SignalP"/>
    </source>
</evidence>
<evidence type="ECO:0000256" key="5">
    <source>
        <dbReference type="SAM" id="MobiDB-lite"/>
    </source>
</evidence>
<evidence type="ECO:0000256" key="3">
    <source>
        <dbReference type="ARBA" id="ARBA00022989"/>
    </source>
</evidence>
<keyword evidence="3 6" id="KW-1133">Transmembrane helix</keyword>
<feature type="transmembrane region" description="Helical" evidence="6">
    <location>
        <begin position="252"/>
        <end position="271"/>
    </location>
</feature>
<feature type="region of interest" description="Disordered" evidence="5">
    <location>
        <begin position="1"/>
        <end position="30"/>
    </location>
</feature>
<dbReference type="PANTHER" id="PTHR37422">
    <property type="entry name" value="TEICHURONIC ACID BIOSYNTHESIS PROTEIN TUAE"/>
    <property type="match status" value="1"/>
</dbReference>
<feature type="transmembrane region" description="Helical" evidence="6">
    <location>
        <begin position="112"/>
        <end position="134"/>
    </location>
</feature>
<keyword evidence="4 6" id="KW-0472">Membrane</keyword>
<feature type="transmembrane region" description="Helical" evidence="6">
    <location>
        <begin position="490"/>
        <end position="509"/>
    </location>
</feature>